<evidence type="ECO:0000256" key="1">
    <source>
        <dbReference type="SAM" id="SignalP"/>
    </source>
</evidence>
<protein>
    <submittedName>
        <fullName evidence="2">Uncharacterized protein</fullName>
    </submittedName>
</protein>
<name>A0ABU9N0X5_9FLAO</name>
<dbReference type="EMBL" id="JBCGDO010000001">
    <property type="protein sequence ID" value="MEM0541270.1"/>
    <property type="molecule type" value="Genomic_DNA"/>
</dbReference>
<sequence length="876" mass="100880">MKNLVCLLILFPLFTIAQTLKGSIKDSSGNSIPFANILIKENENPSIIVEYTYARNGKFITILKKKYQTILVEVTSQEYYNETFIIQNPNIEDTYSIDFILQKQNITELKEVVVVSEKKSYSIKKDTLTYNIDKYKDPTDKKVQDVLKRLPGIEVNEKSGEIKYKGKSVETVTLDGDNLFGYNYSLGTKNINIDMLEQVQAIDNYSENPLLKGIEGGEKVSLNLKLKKGKTDYSGDIDFGLGLNSDLNLVNNSNANILGISKNYKSFGTMTYNNIGINHSPFDYFSSNKSIEQQKEKDLVTHKIISETLFNNGIDDERANINNMFFSNYNSIFKVNKRLSIRTNLYYINDNIKLNQLNTTENKIQNETLITSDDFNTTKKPQFYRGDVELKYNTSKNSLLEYNTKFSYENIKSNSSITANQINSFKSNLKSESIFFNHRILYTNKLNNNKAIQIQLNQAYSNIPQNLLLNNQNTSIIEEQNSNFKKNFLDAIVILLGNKSKFKYSFSTGATYENTDYNSINNSNQTATNFNSPNYFEKSIYALGSINYRLNNWSIMPLFSIKNLNQQLNDTQNLNKKSKSDFLFEPSFTIRYTINNKSFISSKASLSQTPFSEEYIFINPIITNNRIKIANTPTLEIQKTQIYSLNYYNNNLYKQFFMSIGISYQKCNGNYFSNFLINENETILNNFYLNEKNDNLNLILSTEKFINELSTTLKFTSSVSKSNYKNIVNTSDLRNNTSNNVSNELTISTAFNTKINFENQSNYLYSSNKSENNSSINNKMFTNALKIKYKHSSSIFYVINGDYFMPNTNNTSNDYLFLDFSVIYKPKGKKYEFNLIGKNLLNNTIFSQIQTADFSISTLQNNLISRYVFLNFTYNL</sequence>
<dbReference type="InterPro" id="IPR008969">
    <property type="entry name" value="CarboxyPept-like_regulatory"/>
</dbReference>
<feature type="signal peptide" evidence="1">
    <location>
        <begin position="1"/>
        <end position="17"/>
    </location>
</feature>
<evidence type="ECO:0000313" key="2">
    <source>
        <dbReference type="EMBL" id="MEM0541270.1"/>
    </source>
</evidence>
<feature type="chain" id="PRO_5046592107" evidence="1">
    <location>
        <begin position="18"/>
        <end position="876"/>
    </location>
</feature>
<reference evidence="2 3" key="1">
    <citation type="submission" date="2024-03" db="EMBL/GenBank/DDBJ databases">
        <title>Two novel species of the genus Flavobacterium exhibiting potentially degradation of complex polysaccharides.</title>
        <authorList>
            <person name="Lian X."/>
        </authorList>
    </citation>
    <scope>NUCLEOTIDE SEQUENCE [LARGE SCALE GENOMIC DNA]</scope>
    <source>
        <strain evidence="3">j3</strain>
    </source>
</reference>
<dbReference type="Proteomes" id="UP001460072">
    <property type="component" value="Unassembled WGS sequence"/>
</dbReference>
<dbReference type="RefSeq" id="WP_342694503.1">
    <property type="nucleotide sequence ID" value="NZ_JBCGDO010000001.1"/>
</dbReference>
<evidence type="ECO:0000313" key="3">
    <source>
        <dbReference type="Proteomes" id="UP001460072"/>
    </source>
</evidence>
<proteinExistence type="predicted"/>
<accession>A0ABU9N0X5</accession>
<comment type="caution">
    <text evidence="2">The sequence shown here is derived from an EMBL/GenBank/DDBJ whole genome shotgun (WGS) entry which is preliminary data.</text>
</comment>
<dbReference type="SUPFAM" id="SSF56935">
    <property type="entry name" value="Porins"/>
    <property type="match status" value="1"/>
</dbReference>
<keyword evidence="1" id="KW-0732">Signal</keyword>
<keyword evidence="3" id="KW-1185">Reference proteome</keyword>
<gene>
    <name evidence="2" type="ORF">WFZ85_01455</name>
</gene>
<organism evidence="2 3">
    <name type="scientific">Flavobacterium aureirubrum</name>
    <dbReference type="NCBI Taxonomy" id="3133147"/>
    <lineage>
        <taxon>Bacteria</taxon>
        <taxon>Pseudomonadati</taxon>
        <taxon>Bacteroidota</taxon>
        <taxon>Flavobacteriia</taxon>
        <taxon>Flavobacteriales</taxon>
        <taxon>Flavobacteriaceae</taxon>
        <taxon>Flavobacterium</taxon>
    </lineage>
</organism>
<dbReference type="SUPFAM" id="SSF49464">
    <property type="entry name" value="Carboxypeptidase regulatory domain-like"/>
    <property type="match status" value="1"/>
</dbReference>